<evidence type="ECO:0000313" key="6">
    <source>
        <dbReference type="EMBL" id="CAI0409026.1"/>
    </source>
</evidence>
<dbReference type="PANTHER" id="PTHR12649">
    <property type="entry name" value="PEPTIDYL-TRNA HYDROLASE 2"/>
    <property type="match status" value="1"/>
</dbReference>
<gene>
    <name evidence="6" type="ORF">LITE_LOCUS14221</name>
</gene>
<dbReference type="SUPFAM" id="SSF102462">
    <property type="entry name" value="Peptidyl-tRNA hydrolase II"/>
    <property type="match status" value="1"/>
</dbReference>
<feature type="non-terminal residue" evidence="6">
    <location>
        <position position="1"/>
    </location>
</feature>
<evidence type="ECO:0000256" key="5">
    <source>
        <dbReference type="SAM" id="MobiDB-lite"/>
    </source>
</evidence>
<dbReference type="InterPro" id="IPR023476">
    <property type="entry name" value="Pep_tRNA_hydro_II_dom_sf"/>
</dbReference>
<evidence type="ECO:0000256" key="4">
    <source>
        <dbReference type="ARBA" id="ARBA00048707"/>
    </source>
</evidence>
<evidence type="ECO:0000256" key="3">
    <source>
        <dbReference type="ARBA" id="ARBA00038050"/>
    </source>
</evidence>
<comment type="similarity">
    <text evidence="3">Belongs to the PTH2 family.</text>
</comment>
<keyword evidence="7" id="KW-1185">Reference proteome</keyword>
<dbReference type="GO" id="GO:0004045">
    <property type="term" value="F:peptidyl-tRNA hydrolase activity"/>
    <property type="evidence" value="ECO:0007669"/>
    <property type="project" value="UniProtKB-EC"/>
</dbReference>
<dbReference type="EMBL" id="CAMGYJ010000005">
    <property type="protein sequence ID" value="CAI0409026.1"/>
    <property type="molecule type" value="Genomic_DNA"/>
</dbReference>
<evidence type="ECO:0000313" key="7">
    <source>
        <dbReference type="Proteomes" id="UP001154282"/>
    </source>
</evidence>
<dbReference type="EC" id="3.1.1.29" evidence="1"/>
<organism evidence="6 7">
    <name type="scientific">Linum tenue</name>
    <dbReference type="NCBI Taxonomy" id="586396"/>
    <lineage>
        <taxon>Eukaryota</taxon>
        <taxon>Viridiplantae</taxon>
        <taxon>Streptophyta</taxon>
        <taxon>Embryophyta</taxon>
        <taxon>Tracheophyta</taxon>
        <taxon>Spermatophyta</taxon>
        <taxon>Magnoliopsida</taxon>
        <taxon>eudicotyledons</taxon>
        <taxon>Gunneridae</taxon>
        <taxon>Pentapetalae</taxon>
        <taxon>rosids</taxon>
        <taxon>fabids</taxon>
        <taxon>Malpighiales</taxon>
        <taxon>Linaceae</taxon>
        <taxon>Linum</taxon>
    </lineage>
</organism>
<dbReference type="Gene3D" id="3.40.1490.10">
    <property type="entry name" value="Bit1"/>
    <property type="match status" value="2"/>
</dbReference>
<name>A0AAV0JGJ2_9ROSI</name>
<dbReference type="Proteomes" id="UP001154282">
    <property type="component" value="Unassembled WGS sequence"/>
</dbReference>
<dbReference type="InterPro" id="IPR002833">
    <property type="entry name" value="PTH2"/>
</dbReference>
<sequence length="215" mass="23559">QQKQGKTGGLSDGFQPENFIPGLVIGFIIGLFIDLSTKPFKGSSSTATKRNFLPGKPQQQNPDSSDGDNNRVLVVRQDLKMGTGKIASQCARNETHFLRVWVCSDRLLLRRWEQCGQAKIVVTCKNQTEMNKLKEAAENIGLPTFVVADAGRTQVGLLKNWFINLLIIFMERSCPNKVKPGYLKCKVAAGSHTVMAVGPGPKSSVDSVTGKQRLL</sequence>
<dbReference type="AlphaFoldDB" id="A0AAV0JGJ2"/>
<keyword evidence="2" id="KW-0378">Hydrolase</keyword>
<evidence type="ECO:0000256" key="1">
    <source>
        <dbReference type="ARBA" id="ARBA00013260"/>
    </source>
</evidence>
<protein>
    <recommendedName>
        <fullName evidence="1">peptidyl-tRNA hydrolase</fullName>
        <ecNumber evidence="1">3.1.1.29</ecNumber>
    </recommendedName>
</protein>
<accession>A0AAV0JGJ2</accession>
<dbReference type="FunFam" id="3.40.1490.10:FF:000002">
    <property type="entry name" value="Peptidyl-tRNA hydrolase 2, mitochondrial"/>
    <property type="match status" value="1"/>
</dbReference>
<dbReference type="Pfam" id="PF01981">
    <property type="entry name" value="PTH2"/>
    <property type="match status" value="2"/>
</dbReference>
<feature type="region of interest" description="Disordered" evidence="5">
    <location>
        <begin position="44"/>
        <end position="69"/>
    </location>
</feature>
<dbReference type="PANTHER" id="PTHR12649:SF11">
    <property type="entry name" value="PEPTIDYL-TRNA HYDROLASE 2, MITOCHONDRIAL"/>
    <property type="match status" value="1"/>
</dbReference>
<evidence type="ECO:0000256" key="2">
    <source>
        <dbReference type="ARBA" id="ARBA00022801"/>
    </source>
</evidence>
<reference evidence="6" key="1">
    <citation type="submission" date="2022-08" db="EMBL/GenBank/DDBJ databases">
        <authorList>
            <person name="Gutierrez-Valencia J."/>
        </authorList>
    </citation>
    <scope>NUCLEOTIDE SEQUENCE</scope>
</reference>
<dbReference type="GO" id="GO:0005829">
    <property type="term" value="C:cytosol"/>
    <property type="evidence" value="ECO:0007669"/>
    <property type="project" value="TreeGrafter"/>
</dbReference>
<comment type="catalytic activity">
    <reaction evidence="4">
        <text>an N-acyl-L-alpha-aminoacyl-tRNA + H2O = an N-acyl-L-amino acid + a tRNA + H(+)</text>
        <dbReference type="Rhea" id="RHEA:54448"/>
        <dbReference type="Rhea" id="RHEA-COMP:10123"/>
        <dbReference type="Rhea" id="RHEA-COMP:13883"/>
        <dbReference type="ChEBI" id="CHEBI:15377"/>
        <dbReference type="ChEBI" id="CHEBI:15378"/>
        <dbReference type="ChEBI" id="CHEBI:59874"/>
        <dbReference type="ChEBI" id="CHEBI:78442"/>
        <dbReference type="ChEBI" id="CHEBI:138191"/>
        <dbReference type="EC" id="3.1.1.29"/>
    </reaction>
</comment>
<comment type="caution">
    <text evidence="6">The sequence shown here is derived from an EMBL/GenBank/DDBJ whole genome shotgun (WGS) entry which is preliminary data.</text>
</comment>
<dbReference type="GO" id="GO:0005739">
    <property type="term" value="C:mitochondrion"/>
    <property type="evidence" value="ECO:0007669"/>
    <property type="project" value="TreeGrafter"/>
</dbReference>
<proteinExistence type="inferred from homology"/>